<sequence>MCSTSHLNYDVIEEICEFIVLGGGGARRGLRDMALVSRAFCELALNILWRDLRGIRPLVKLLFVSEKPHPCPREIRYLYPFGMFPCLVLDKPISAAQWERVQFYAPRVRTVIYGAEYPPIDPSIIYAIGYYAQPHAIFPRLHKLTLNKGHVYAGEILCFISETLEQIFFGAKWRGSHHWPSRETSSIGYDLFPRQEEFNMHQFLPAIYSRAPQMRHISLKWPLMKIPLEGLALFRDLQKLSLNDVFCRKSEDLSGLASLPHLEELSIELPRIPHPLPSSNSGFGALKHLVVWGRRHSGWHALRSFLAAITSTQLSCILIHYAFHRDASYEPCGCEPPLSHLLQRRSPSMHRLTFQIYFGKGTADIPDFMRSIGPFLQWSELRVVSICLTRKDGISIMTLPGDMLFTLAESWPNLELLSIALGQSADGQVTLELSINGVVRFILRCPNLRRLRLPSAIVRAEDLWADIPRDKQHALESLKIGYICREDKDDALLKRIRVFLRNIFPFVANNYM</sequence>
<proteinExistence type="predicted"/>
<dbReference type="EMBL" id="KB445793">
    <property type="protein sequence ID" value="EMD40243.1"/>
    <property type="molecule type" value="Genomic_DNA"/>
</dbReference>
<evidence type="ECO:0000313" key="1">
    <source>
        <dbReference type="EMBL" id="EMD40243.1"/>
    </source>
</evidence>
<dbReference type="AlphaFoldDB" id="M2QT71"/>
<evidence type="ECO:0000313" key="2">
    <source>
        <dbReference type="Proteomes" id="UP000016930"/>
    </source>
</evidence>
<dbReference type="SUPFAM" id="SSF52047">
    <property type="entry name" value="RNI-like"/>
    <property type="match status" value="1"/>
</dbReference>
<evidence type="ECO:0008006" key="3">
    <source>
        <dbReference type="Google" id="ProtNLM"/>
    </source>
</evidence>
<organism evidence="1 2">
    <name type="scientific">Ceriporiopsis subvermispora (strain B)</name>
    <name type="common">White-rot fungus</name>
    <name type="synonym">Gelatoporia subvermispora</name>
    <dbReference type="NCBI Taxonomy" id="914234"/>
    <lineage>
        <taxon>Eukaryota</taxon>
        <taxon>Fungi</taxon>
        <taxon>Dikarya</taxon>
        <taxon>Basidiomycota</taxon>
        <taxon>Agaricomycotina</taxon>
        <taxon>Agaricomycetes</taxon>
        <taxon>Polyporales</taxon>
        <taxon>Gelatoporiaceae</taxon>
        <taxon>Gelatoporia</taxon>
    </lineage>
</organism>
<reference evidence="1 2" key="1">
    <citation type="journal article" date="2012" name="Proc. Natl. Acad. Sci. U.S.A.">
        <title>Comparative genomics of Ceriporiopsis subvermispora and Phanerochaete chrysosporium provide insight into selective ligninolysis.</title>
        <authorList>
            <person name="Fernandez-Fueyo E."/>
            <person name="Ruiz-Duenas F.J."/>
            <person name="Ferreira P."/>
            <person name="Floudas D."/>
            <person name="Hibbett D.S."/>
            <person name="Canessa P."/>
            <person name="Larrondo L.F."/>
            <person name="James T.Y."/>
            <person name="Seelenfreund D."/>
            <person name="Lobos S."/>
            <person name="Polanco R."/>
            <person name="Tello M."/>
            <person name="Honda Y."/>
            <person name="Watanabe T."/>
            <person name="Watanabe T."/>
            <person name="Ryu J.S."/>
            <person name="Kubicek C.P."/>
            <person name="Schmoll M."/>
            <person name="Gaskell J."/>
            <person name="Hammel K.E."/>
            <person name="St John F.J."/>
            <person name="Vanden Wymelenberg A."/>
            <person name="Sabat G."/>
            <person name="Splinter BonDurant S."/>
            <person name="Syed K."/>
            <person name="Yadav J.S."/>
            <person name="Doddapaneni H."/>
            <person name="Subramanian V."/>
            <person name="Lavin J.L."/>
            <person name="Oguiza J.A."/>
            <person name="Perez G."/>
            <person name="Pisabarro A.G."/>
            <person name="Ramirez L."/>
            <person name="Santoyo F."/>
            <person name="Master E."/>
            <person name="Coutinho P.M."/>
            <person name="Henrissat B."/>
            <person name="Lombard V."/>
            <person name="Magnuson J.K."/>
            <person name="Kuees U."/>
            <person name="Hori C."/>
            <person name="Igarashi K."/>
            <person name="Samejima M."/>
            <person name="Held B.W."/>
            <person name="Barry K.W."/>
            <person name="LaButti K.M."/>
            <person name="Lapidus A."/>
            <person name="Lindquist E.A."/>
            <person name="Lucas S.M."/>
            <person name="Riley R."/>
            <person name="Salamov A.A."/>
            <person name="Hoffmeister D."/>
            <person name="Schwenk D."/>
            <person name="Hadar Y."/>
            <person name="Yarden O."/>
            <person name="de Vries R.P."/>
            <person name="Wiebenga A."/>
            <person name="Stenlid J."/>
            <person name="Eastwood D."/>
            <person name="Grigoriev I.V."/>
            <person name="Berka R.M."/>
            <person name="Blanchette R.A."/>
            <person name="Kersten P."/>
            <person name="Martinez A.T."/>
            <person name="Vicuna R."/>
            <person name="Cullen D."/>
        </authorList>
    </citation>
    <scope>NUCLEOTIDE SEQUENCE [LARGE SCALE GENOMIC DNA]</scope>
    <source>
        <strain evidence="1 2">B</strain>
    </source>
</reference>
<gene>
    <name evidence="1" type="ORF">CERSUDRAFT_72016</name>
</gene>
<dbReference type="OrthoDB" id="2751365at2759"/>
<accession>M2QT71</accession>
<dbReference type="Gene3D" id="3.80.10.10">
    <property type="entry name" value="Ribonuclease Inhibitor"/>
    <property type="match status" value="1"/>
</dbReference>
<dbReference type="HOGENOM" id="CLU_021164_3_0_1"/>
<name>M2QT71_CERS8</name>
<keyword evidence="2" id="KW-1185">Reference proteome</keyword>
<dbReference type="Proteomes" id="UP000016930">
    <property type="component" value="Unassembled WGS sequence"/>
</dbReference>
<dbReference type="InterPro" id="IPR032675">
    <property type="entry name" value="LRR_dom_sf"/>
</dbReference>
<protein>
    <recommendedName>
        <fullName evidence="3">F-box domain-containing protein</fullName>
    </recommendedName>
</protein>